<protein>
    <submittedName>
        <fullName evidence="1">Uncharacterized protein</fullName>
    </submittedName>
</protein>
<name>A0A1H9FJF1_9GAMM</name>
<dbReference type="PANTHER" id="PTHR37315:SF1">
    <property type="entry name" value="UPF0311 PROTEIN BLR7842"/>
    <property type="match status" value="1"/>
</dbReference>
<dbReference type="AlphaFoldDB" id="A0A1H9FJF1"/>
<dbReference type="InterPro" id="IPR020915">
    <property type="entry name" value="UPF0311"/>
</dbReference>
<dbReference type="Proteomes" id="UP000199233">
    <property type="component" value="Unassembled WGS sequence"/>
</dbReference>
<dbReference type="RefSeq" id="WP_177188904.1">
    <property type="nucleotide sequence ID" value="NZ_FOFS01000006.1"/>
</dbReference>
<organism evidence="1 2">
    <name type="scientific">Solimonas aquatica</name>
    <dbReference type="NCBI Taxonomy" id="489703"/>
    <lineage>
        <taxon>Bacteria</taxon>
        <taxon>Pseudomonadati</taxon>
        <taxon>Pseudomonadota</taxon>
        <taxon>Gammaproteobacteria</taxon>
        <taxon>Nevskiales</taxon>
        <taxon>Nevskiaceae</taxon>
        <taxon>Solimonas</taxon>
    </lineage>
</organism>
<dbReference type="EMBL" id="FOFS01000006">
    <property type="protein sequence ID" value="SEQ38049.1"/>
    <property type="molecule type" value="Genomic_DNA"/>
</dbReference>
<keyword evidence="2" id="KW-1185">Reference proteome</keyword>
<accession>A0A1H9FJF1</accession>
<gene>
    <name evidence="1" type="ORF">SAMN04488038_1065</name>
</gene>
<proteinExistence type="predicted"/>
<evidence type="ECO:0000313" key="2">
    <source>
        <dbReference type="Proteomes" id="UP000199233"/>
    </source>
</evidence>
<dbReference type="STRING" id="489703.SAMN04488038_1065"/>
<reference evidence="1 2" key="1">
    <citation type="submission" date="2016-10" db="EMBL/GenBank/DDBJ databases">
        <authorList>
            <person name="de Groot N.N."/>
        </authorList>
    </citation>
    <scope>NUCLEOTIDE SEQUENCE [LARGE SCALE GENOMIC DNA]</scope>
    <source>
        <strain evidence="1 2">DSM 25927</strain>
    </source>
</reference>
<sequence>MHRYEMPHLFSYSATLAPPEVIGPVPEGLRVNFYITGGELRGPLACGRLRPVGADWVLLSRDGVGHMNVRATAELQDGALVYLQYTGILDLGTNGYEDFIAGRLPPRAALRTSIRMSTAHPEHAQLNRLLCIGVGEADFGSLSVDYDVYAVR</sequence>
<dbReference type="Pfam" id="PF11578">
    <property type="entry name" value="DUF3237"/>
    <property type="match status" value="1"/>
</dbReference>
<dbReference type="PANTHER" id="PTHR37315">
    <property type="entry name" value="UPF0311 PROTEIN BLR7842"/>
    <property type="match status" value="1"/>
</dbReference>
<evidence type="ECO:0000313" key="1">
    <source>
        <dbReference type="EMBL" id="SEQ38049.1"/>
    </source>
</evidence>
<dbReference type="Gene3D" id="2.40.160.20">
    <property type="match status" value="1"/>
</dbReference>